<keyword evidence="8" id="KW-0902">Two-component regulatory system</keyword>
<evidence type="ECO:0000256" key="4">
    <source>
        <dbReference type="ARBA" id="ARBA00022679"/>
    </source>
</evidence>
<keyword evidence="9" id="KW-1133">Transmembrane helix</keyword>
<dbReference type="Gene3D" id="3.30.565.10">
    <property type="entry name" value="Histidine kinase-like ATPase, C-terminal domain"/>
    <property type="match status" value="1"/>
</dbReference>
<dbReference type="Pfam" id="PF07730">
    <property type="entry name" value="HisKA_3"/>
    <property type="match status" value="1"/>
</dbReference>
<keyword evidence="4" id="KW-0808">Transferase</keyword>
<evidence type="ECO:0000256" key="7">
    <source>
        <dbReference type="ARBA" id="ARBA00022840"/>
    </source>
</evidence>
<evidence type="ECO:0000256" key="3">
    <source>
        <dbReference type="ARBA" id="ARBA00022553"/>
    </source>
</evidence>
<sequence>METAHIWWKDPTLWMQVVIQLLVTTLYLSAGSDITGFNRAAFYDIPVFAQWVLEGFGWISIVALNLGLILQRWYSHAGLWVIFISLIVFVFSPWIAIPIGYLVVCHQSWFIAAYIHRGRKAWLITLVVGSIVGMFVSTLFPGVVLPVKDPTQPRLTEFFDSHAALFGSLMGIVQAIVSIALFWNIGLVTRRRNERYQMLKDHAEMSAVVERNRIAREIHDVIAHCLTVIIAQADGGRFAGKKDPAQALDALATISQVGRNALTEVRTLLSVLGASTHDERSLSTTPGLDAIRDLIRETERAGAQVNYRILGEPRDVTEIVGLSIFRILQETLTNALKHAGAVPIDITMDWTNPTLLHISVLNDAGTGLVDKPRTPGRGLIGLEERAKLHGGTAEITTDHDNRWCVMVTLPI</sequence>
<feature type="transmembrane region" description="Helical" evidence="9">
    <location>
        <begin position="51"/>
        <end position="74"/>
    </location>
</feature>
<dbReference type="GO" id="GO:0016301">
    <property type="term" value="F:kinase activity"/>
    <property type="evidence" value="ECO:0007669"/>
    <property type="project" value="UniProtKB-KW"/>
</dbReference>
<evidence type="ECO:0000256" key="2">
    <source>
        <dbReference type="ARBA" id="ARBA00012438"/>
    </source>
</evidence>
<proteinExistence type="predicted"/>
<feature type="transmembrane region" description="Helical" evidence="9">
    <location>
        <begin position="123"/>
        <end position="144"/>
    </location>
</feature>
<dbReference type="RefSeq" id="WP_277104550.1">
    <property type="nucleotide sequence ID" value="NZ_BAAAJS010000003.1"/>
</dbReference>
<accession>A0ABU2BB59</accession>
<keyword evidence="7" id="KW-0067">ATP-binding</keyword>
<evidence type="ECO:0000259" key="10">
    <source>
        <dbReference type="Pfam" id="PF07730"/>
    </source>
</evidence>
<feature type="transmembrane region" description="Helical" evidence="9">
    <location>
        <begin position="164"/>
        <end position="188"/>
    </location>
</feature>
<keyword evidence="9" id="KW-0812">Transmembrane</keyword>
<organism evidence="11 12">
    <name type="scientific">Corynebacterium felinum</name>
    <dbReference type="NCBI Taxonomy" id="131318"/>
    <lineage>
        <taxon>Bacteria</taxon>
        <taxon>Bacillati</taxon>
        <taxon>Actinomycetota</taxon>
        <taxon>Actinomycetes</taxon>
        <taxon>Mycobacteriales</taxon>
        <taxon>Corynebacteriaceae</taxon>
        <taxon>Corynebacterium</taxon>
    </lineage>
</organism>
<feature type="transmembrane region" description="Helical" evidence="9">
    <location>
        <begin position="12"/>
        <end position="30"/>
    </location>
</feature>
<keyword evidence="3" id="KW-0597">Phosphoprotein</keyword>
<keyword evidence="9" id="KW-0472">Membrane</keyword>
<evidence type="ECO:0000256" key="9">
    <source>
        <dbReference type="SAM" id="Phobius"/>
    </source>
</evidence>
<dbReference type="InterPro" id="IPR011712">
    <property type="entry name" value="Sig_transdc_His_kin_sub3_dim/P"/>
</dbReference>
<name>A0ABU2BB59_9CORY</name>
<dbReference type="PANTHER" id="PTHR24421:SF10">
    <property type="entry name" value="NITRATE_NITRITE SENSOR PROTEIN NARQ"/>
    <property type="match status" value="1"/>
</dbReference>
<dbReference type="Proteomes" id="UP001183619">
    <property type="component" value="Unassembled WGS sequence"/>
</dbReference>
<comment type="catalytic activity">
    <reaction evidence="1">
        <text>ATP + protein L-histidine = ADP + protein N-phospho-L-histidine.</text>
        <dbReference type="EC" id="2.7.13.3"/>
    </reaction>
</comment>
<dbReference type="PANTHER" id="PTHR24421">
    <property type="entry name" value="NITRATE/NITRITE SENSOR PROTEIN NARX-RELATED"/>
    <property type="match status" value="1"/>
</dbReference>
<evidence type="ECO:0000313" key="11">
    <source>
        <dbReference type="EMBL" id="MDR7354604.1"/>
    </source>
</evidence>
<dbReference type="SUPFAM" id="SSF55874">
    <property type="entry name" value="ATPase domain of HSP90 chaperone/DNA topoisomerase II/histidine kinase"/>
    <property type="match status" value="1"/>
</dbReference>
<dbReference type="Gene3D" id="1.20.5.1930">
    <property type="match status" value="1"/>
</dbReference>
<dbReference type="InterPro" id="IPR036890">
    <property type="entry name" value="HATPase_C_sf"/>
</dbReference>
<keyword evidence="12" id="KW-1185">Reference proteome</keyword>
<feature type="domain" description="Signal transduction histidine kinase subgroup 3 dimerisation and phosphoacceptor" evidence="10">
    <location>
        <begin position="210"/>
        <end position="273"/>
    </location>
</feature>
<reference evidence="11 12" key="1">
    <citation type="submission" date="2023-07" db="EMBL/GenBank/DDBJ databases">
        <title>Sequencing the genomes of 1000 actinobacteria strains.</title>
        <authorList>
            <person name="Klenk H.-P."/>
        </authorList>
    </citation>
    <scope>NUCLEOTIDE SEQUENCE [LARGE SCALE GENOMIC DNA]</scope>
    <source>
        <strain evidence="11 12">DSM 44508</strain>
    </source>
</reference>
<dbReference type="InterPro" id="IPR050482">
    <property type="entry name" value="Sensor_HK_TwoCompSys"/>
</dbReference>
<gene>
    <name evidence="11" type="ORF">J2S37_001142</name>
</gene>
<keyword evidence="6 11" id="KW-0418">Kinase</keyword>
<evidence type="ECO:0000256" key="5">
    <source>
        <dbReference type="ARBA" id="ARBA00022741"/>
    </source>
</evidence>
<evidence type="ECO:0000256" key="1">
    <source>
        <dbReference type="ARBA" id="ARBA00000085"/>
    </source>
</evidence>
<dbReference type="CDD" id="cd16917">
    <property type="entry name" value="HATPase_UhpB-NarQ-NarX-like"/>
    <property type="match status" value="1"/>
</dbReference>
<evidence type="ECO:0000313" key="12">
    <source>
        <dbReference type="Proteomes" id="UP001183619"/>
    </source>
</evidence>
<evidence type="ECO:0000256" key="8">
    <source>
        <dbReference type="ARBA" id="ARBA00023012"/>
    </source>
</evidence>
<evidence type="ECO:0000256" key="6">
    <source>
        <dbReference type="ARBA" id="ARBA00022777"/>
    </source>
</evidence>
<dbReference type="EC" id="2.7.13.3" evidence="2"/>
<dbReference type="EMBL" id="JAVDYF010000001">
    <property type="protein sequence ID" value="MDR7354604.1"/>
    <property type="molecule type" value="Genomic_DNA"/>
</dbReference>
<comment type="caution">
    <text evidence="11">The sequence shown here is derived from an EMBL/GenBank/DDBJ whole genome shotgun (WGS) entry which is preliminary data.</text>
</comment>
<feature type="transmembrane region" description="Helical" evidence="9">
    <location>
        <begin position="80"/>
        <end position="103"/>
    </location>
</feature>
<protein>
    <recommendedName>
        <fullName evidence="2">histidine kinase</fullName>
        <ecNumber evidence="2">2.7.13.3</ecNumber>
    </recommendedName>
</protein>
<keyword evidence="5" id="KW-0547">Nucleotide-binding</keyword>